<feature type="non-terminal residue" evidence="1">
    <location>
        <position position="247"/>
    </location>
</feature>
<evidence type="ECO:0000313" key="2">
    <source>
        <dbReference type="Proteomes" id="UP000790377"/>
    </source>
</evidence>
<organism evidence="1 2">
    <name type="scientific">Hygrophoropsis aurantiaca</name>
    <dbReference type="NCBI Taxonomy" id="72124"/>
    <lineage>
        <taxon>Eukaryota</taxon>
        <taxon>Fungi</taxon>
        <taxon>Dikarya</taxon>
        <taxon>Basidiomycota</taxon>
        <taxon>Agaricomycotina</taxon>
        <taxon>Agaricomycetes</taxon>
        <taxon>Agaricomycetidae</taxon>
        <taxon>Boletales</taxon>
        <taxon>Coniophorineae</taxon>
        <taxon>Hygrophoropsidaceae</taxon>
        <taxon>Hygrophoropsis</taxon>
    </lineage>
</organism>
<comment type="caution">
    <text evidence="1">The sequence shown here is derived from an EMBL/GenBank/DDBJ whole genome shotgun (WGS) entry which is preliminary data.</text>
</comment>
<reference evidence="1" key="1">
    <citation type="journal article" date="2021" name="New Phytol.">
        <title>Evolutionary innovations through gain and loss of genes in the ectomycorrhizal Boletales.</title>
        <authorList>
            <person name="Wu G."/>
            <person name="Miyauchi S."/>
            <person name="Morin E."/>
            <person name="Kuo A."/>
            <person name="Drula E."/>
            <person name="Varga T."/>
            <person name="Kohler A."/>
            <person name="Feng B."/>
            <person name="Cao Y."/>
            <person name="Lipzen A."/>
            <person name="Daum C."/>
            <person name="Hundley H."/>
            <person name="Pangilinan J."/>
            <person name="Johnson J."/>
            <person name="Barry K."/>
            <person name="LaButti K."/>
            <person name="Ng V."/>
            <person name="Ahrendt S."/>
            <person name="Min B."/>
            <person name="Choi I.G."/>
            <person name="Park H."/>
            <person name="Plett J.M."/>
            <person name="Magnuson J."/>
            <person name="Spatafora J.W."/>
            <person name="Nagy L.G."/>
            <person name="Henrissat B."/>
            <person name="Grigoriev I.V."/>
            <person name="Yang Z.L."/>
            <person name="Xu J."/>
            <person name="Martin F.M."/>
        </authorList>
    </citation>
    <scope>NUCLEOTIDE SEQUENCE</scope>
    <source>
        <strain evidence="1">ATCC 28755</strain>
    </source>
</reference>
<accession>A0ACB7ZPS1</accession>
<dbReference type="Proteomes" id="UP000790377">
    <property type="component" value="Unassembled WGS sequence"/>
</dbReference>
<gene>
    <name evidence="1" type="ORF">BJ138DRAFT_1200627</name>
</gene>
<dbReference type="EMBL" id="MU269486">
    <property type="protein sequence ID" value="KAH7902828.1"/>
    <property type="molecule type" value="Genomic_DNA"/>
</dbReference>
<proteinExistence type="predicted"/>
<sequence length="247" mass="27883">MIISLASNYAVTYNEYEVLTNILNILNALSVITGPRMVIRIRAHEVRGRRDETELGGEELQTIRLRVLYNRTSAQSKIRLLIHCYGHVVGQGESAIFAVHLVDKAIVPRSSSASNAPRSSLVPHLYGARYDRELALVHTASASDNAVHKLLGSLPSQLPQQLRFFMTKIDFIWKRKWSAMTILYFIARYSGSLSMVGEIIIISQLTPLNAWCAICKLPRWINIFLVTNWTANIFVLAMQAILLVRAY</sequence>
<name>A0ACB7ZPS1_9AGAM</name>
<protein>
    <submittedName>
        <fullName evidence="1">Uncharacterized protein</fullName>
    </submittedName>
</protein>
<evidence type="ECO:0000313" key="1">
    <source>
        <dbReference type="EMBL" id="KAH7902828.1"/>
    </source>
</evidence>
<keyword evidence="2" id="KW-1185">Reference proteome</keyword>